<sequence>MVIDYSKINDIQLSSDSNEEVHPNIDKKSYHRYMKALREQKKEEKRKRIIELDQMISTELSNTKKQEFLEERNKLNEEIQPRIRDVSDNVFSFGTKQKQEIEPEDLLMKLLNMQAMSEFSDIMNNHIVNIDEFEEFVLYNLSENIKIGNDEAGFYLSRIVILIKYLKEHGDRFIAVFTDKFKNQKSQELFDKECQMYYNSAKEAIIRNSNQI</sequence>
<dbReference type="VEuPathDB" id="MicrosporidiaDB:CWI39_0057p0030"/>
<keyword evidence="2" id="KW-0418">Kinase</keyword>
<dbReference type="AlphaFoldDB" id="A0A4Q9LKN5"/>
<keyword evidence="3" id="KW-1185">Reference proteome</keyword>
<gene>
    <name evidence="2" type="ORF">CWI36_0099p0030</name>
</gene>
<name>A0A4Q9LKN5_9MICR</name>
<dbReference type="GO" id="GO:0019901">
    <property type="term" value="F:protein kinase binding"/>
    <property type="evidence" value="ECO:0007669"/>
    <property type="project" value="InterPro"/>
</dbReference>
<organism evidence="2 3">
    <name type="scientific">Hamiltosporidium magnivora</name>
    <dbReference type="NCBI Taxonomy" id="148818"/>
    <lineage>
        <taxon>Eukaryota</taxon>
        <taxon>Fungi</taxon>
        <taxon>Fungi incertae sedis</taxon>
        <taxon>Microsporidia</taxon>
        <taxon>Dubosqiidae</taxon>
        <taxon>Hamiltosporidium</taxon>
    </lineage>
</organism>
<protein>
    <submittedName>
        <fullName evidence="2">Cdc37 N terminal kinase domain-containing protein</fullName>
    </submittedName>
</protein>
<dbReference type="Pfam" id="PF03234">
    <property type="entry name" value="CDC37_N"/>
    <property type="match status" value="1"/>
</dbReference>
<comment type="caution">
    <text evidence="2">The sequence shown here is derived from an EMBL/GenBank/DDBJ whole genome shotgun (WGS) entry which is preliminary data.</text>
</comment>
<dbReference type="STRING" id="148818.A0A4Q9LKN5"/>
<evidence type="ECO:0000313" key="3">
    <source>
        <dbReference type="Proteomes" id="UP000291404"/>
    </source>
</evidence>
<dbReference type="VEuPathDB" id="MicrosporidiaDB:CWI36_0099p0030"/>
<keyword evidence="2" id="KW-0808">Transferase</keyword>
<dbReference type="Proteomes" id="UP000291404">
    <property type="component" value="Unassembled WGS sequence"/>
</dbReference>
<dbReference type="EMBL" id="PITI01000099">
    <property type="protein sequence ID" value="TBU08774.1"/>
    <property type="molecule type" value="Genomic_DNA"/>
</dbReference>
<dbReference type="GO" id="GO:0016301">
    <property type="term" value="F:kinase activity"/>
    <property type="evidence" value="ECO:0007669"/>
    <property type="project" value="UniProtKB-KW"/>
</dbReference>
<dbReference type="InterPro" id="IPR013855">
    <property type="entry name" value="Cdc37_N_dom"/>
</dbReference>
<dbReference type="SMART" id="SM01071">
    <property type="entry name" value="CDC37_N"/>
    <property type="match status" value="1"/>
</dbReference>
<proteinExistence type="predicted"/>
<evidence type="ECO:0000259" key="1">
    <source>
        <dbReference type="SMART" id="SM01071"/>
    </source>
</evidence>
<evidence type="ECO:0000313" key="2">
    <source>
        <dbReference type="EMBL" id="TBU08774.1"/>
    </source>
</evidence>
<accession>A0A4Q9LKN5</accession>
<feature type="domain" description="Cdc37 N-terminal" evidence="1">
    <location>
        <begin position="2"/>
        <end position="136"/>
    </location>
</feature>
<reference evidence="2 3" key="1">
    <citation type="submission" date="2017-12" db="EMBL/GenBank/DDBJ databases">
        <authorList>
            <person name="Pombert J.-F."/>
            <person name="Haag K.L."/>
            <person name="Ebert D."/>
        </authorList>
    </citation>
    <scope>NUCLEOTIDE SEQUENCE [LARGE SCALE GENOMIC DNA]</scope>
    <source>
        <strain evidence="2">BE-OM-2</strain>
    </source>
</reference>